<dbReference type="VEuPathDB" id="FungiDB:SPPG_00139"/>
<feature type="compositionally biased region" description="Basic and acidic residues" evidence="1">
    <location>
        <begin position="73"/>
        <end position="88"/>
    </location>
</feature>
<gene>
    <name evidence="3" type="ORF">SPPG_00139</name>
</gene>
<dbReference type="GO" id="GO:0043161">
    <property type="term" value="P:proteasome-mediated ubiquitin-dependent protein catabolic process"/>
    <property type="evidence" value="ECO:0007669"/>
    <property type="project" value="EnsemblFungi"/>
</dbReference>
<dbReference type="PROSITE" id="PS50033">
    <property type="entry name" value="UBX"/>
    <property type="match status" value="1"/>
</dbReference>
<dbReference type="GeneID" id="27683887"/>
<evidence type="ECO:0000313" key="3">
    <source>
        <dbReference type="EMBL" id="KND04409.1"/>
    </source>
</evidence>
<dbReference type="GO" id="GO:0051117">
    <property type="term" value="F:ATPase binding"/>
    <property type="evidence" value="ECO:0007669"/>
    <property type="project" value="EnsemblFungi"/>
</dbReference>
<dbReference type="InterPro" id="IPR036249">
    <property type="entry name" value="Thioredoxin-like_sf"/>
</dbReference>
<dbReference type="Gene3D" id="3.40.30.10">
    <property type="entry name" value="Glutaredoxin"/>
    <property type="match status" value="1"/>
</dbReference>
<sequence length="425" mass="47169">MSDFVDDEAILNFVEVTGADPDVAKSYLTVAEGRVEQAISLFMENGGAPLTSEIPERPQTSSSAASSTSSLPREPEEVRAPIAPKREALFSNDGPSFHRGGGRRAQPVSTIPGLPPSPFMQEPLGPIIPSIANDRNSRLAELFRPPTDIIHDANTLEHAREYAKHHNKWVIVTLNDPSEFGCQVMNRDLWKDSAVQDLIKENFIFIYWGADSPPGRNHRALYPVDSYPYVAIIDPITGERMKTWSTTMTPAEFMQDASEFLARHSLHLPAPARKKKKTVTPAGQRPVTELSEEEQLELALAASMGQTKVAPAADQDETADEVEAMEDVVPSTNVFDTIEPILNEEPTGSDAVRIQFRLPDGTRKVRRFRKTDPVRTLFQYVRADVPEARAKPFELMNFRDPLLPRINDSVEDAKLAGASITVDFQ</sequence>
<accession>A0A0L0HU55</accession>
<feature type="region of interest" description="Disordered" evidence="1">
    <location>
        <begin position="47"/>
        <end position="107"/>
    </location>
</feature>
<evidence type="ECO:0000256" key="1">
    <source>
        <dbReference type="SAM" id="MobiDB-lite"/>
    </source>
</evidence>
<dbReference type="InterPro" id="IPR029071">
    <property type="entry name" value="Ubiquitin-like_domsf"/>
</dbReference>
<dbReference type="PANTHER" id="PTHR23322">
    <property type="entry name" value="FAS-ASSOCIATED PROTEIN"/>
    <property type="match status" value="1"/>
</dbReference>
<name>A0A0L0HU55_SPIPD</name>
<organism evidence="3 4">
    <name type="scientific">Spizellomyces punctatus (strain DAOM BR117)</name>
    <dbReference type="NCBI Taxonomy" id="645134"/>
    <lineage>
        <taxon>Eukaryota</taxon>
        <taxon>Fungi</taxon>
        <taxon>Fungi incertae sedis</taxon>
        <taxon>Chytridiomycota</taxon>
        <taxon>Chytridiomycota incertae sedis</taxon>
        <taxon>Chytridiomycetes</taxon>
        <taxon>Spizellomycetales</taxon>
        <taxon>Spizellomycetaceae</taxon>
        <taxon>Spizellomyces</taxon>
    </lineage>
</organism>
<dbReference type="InterPro" id="IPR009060">
    <property type="entry name" value="UBA-like_sf"/>
</dbReference>
<dbReference type="Pfam" id="PF13899">
    <property type="entry name" value="Thioredoxin_7"/>
    <property type="match status" value="1"/>
</dbReference>
<dbReference type="CDD" id="cd14348">
    <property type="entry name" value="UBA_p47"/>
    <property type="match status" value="1"/>
</dbReference>
<dbReference type="SUPFAM" id="SSF54236">
    <property type="entry name" value="Ubiquitin-like"/>
    <property type="match status" value="1"/>
</dbReference>
<reference evidence="3 4" key="1">
    <citation type="submission" date="2009-08" db="EMBL/GenBank/DDBJ databases">
        <title>The Genome Sequence of Spizellomyces punctatus strain DAOM BR117.</title>
        <authorList>
            <consortium name="The Broad Institute Genome Sequencing Platform"/>
            <person name="Russ C."/>
            <person name="Cuomo C."/>
            <person name="Shea T."/>
            <person name="Young S.K."/>
            <person name="Zeng Q."/>
            <person name="Koehrsen M."/>
            <person name="Haas B."/>
            <person name="Borodovsky M."/>
            <person name="Guigo R."/>
            <person name="Alvarado L."/>
            <person name="Berlin A."/>
            <person name="Bochicchio J."/>
            <person name="Borenstein D."/>
            <person name="Chapman S."/>
            <person name="Chen Z."/>
            <person name="Engels R."/>
            <person name="Freedman E."/>
            <person name="Gellesch M."/>
            <person name="Goldberg J."/>
            <person name="Griggs A."/>
            <person name="Gujja S."/>
            <person name="Heiman D."/>
            <person name="Hepburn T."/>
            <person name="Howarth C."/>
            <person name="Jen D."/>
            <person name="Larson L."/>
            <person name="Lewis B."/>
            <person name="Mehta T."/>
            <person name="Park D."/>
            <person name="Pearson M."/>
            <person name="Roberts A."/>
            <person name="Saif S."/>
            <person name="Shenoy N."/>
            <person name="Sisk P."/>
            <person name="Stolte C."/>
            <person name="Sykes S."/>
            <person name="Thomson T."/>
            <person name="Walk T."/>
            <person name="White J."/>
            <person name="Yandava C."/>
            <person name="Burger G."/>
            <person name="Gray M.W."/>
            <person name="Holland P.W.H."/>
            <person name="King N."/>
            <person name="Lang F.B.F."/>
            <person name="Roger A.J."/>
            <person name="Ruiz-Trillo I."/>
            <person name="Lander E."/>
            <person name="Nusbaum C."/>
        </authorList>
    </citation>
    <scope>NUCLEOTIDE SEQUENCE [LARGE SCALE GENOMIC DNA]</scope>
    <source>
        <strain evidence="3 4">DAOM BR117</strain>
    </source>
</reference>
<evidence type="ECO:0000313" key="4">
    <source>
        <dbReference type="Proteomes" id="UP000053201"/>
    </source>
</evidence>
<dbReference type="FunCoup" id="A0A0L0HU55">
    <property type="interactions" value="833"/>
</dbReference>
<feature type="compositionally biased region" description="Low complexity" evidence="1">
    <location>
        <begin position="60"/>
        <end position="70"/>
    </location>
</feature>
<protein>
    <recommendedName>
        <fullName evidence="2">UBX domain-containing protein</fullName>
    </recommendedName>
</protein>
<dbReference type="EMBL" id="KQ257450">
    <property type="protein sequence ID" value="KND04409.1"/>
    <property type="molecule type" value="Genomic_DNA"/>
</dbReference>
<dbReference type="OMA" id="CAFPRKS"/>
<dbReference type="Pfam" id="PF14555">
    <property type="entry name" value="UBA_4"/>
    <property type="match status" value="1"/>
</dbReference>
<feature type="region of interest" description="Disordered" evidence="1">
    <location>
        <begin position="271"/>
        <end position="290"/>
    </location>
</feature>
<dbReference type="GO" id="GO:0043130">
    <property type="term" value="F:ubiquitin binding"/>
    <property type="evidence" value="ECO:0007669"/>
    <property type="project" value="EnsemblFungi"/>
</dbReference>
<dbReference type="CDD" id="cd01767">
    <property type="entry name" value="UBX"/>
    <property type="match status" value="1"/>
</dbReference>
<dbReference type="STRING" id="645134.A0A0L0HU55"/>
<proteinExistence type="predicted"/>
<dbReference type="InterPro" id="IPR006577">
    <property type="entry name" value="UAS"/>
</dbReference>
<dbReference type="OrthoDB" id="270602at2759"/>
<keyword evidence="4" id="KW-1185">Reference proteome</keyword>
<dbReference type="AlphaFoldDB" id="A0A0L0HU55"/>
<dbReference type="SUPFAM" id="SSF46934">
    <property type="entry name" value="UBA-like"/>
    <property type="match status" value="1"/>
</dbReference>
<evidence type="ECO:0000259" key="2">
    <source>
        <dbReference type="PROSITE" id="PS50033"/>
    </source>
</evidence>
<dbReference type="Gene3D" id="1.10.8.10">
    <property type="entry name" value="DNA helicase RuvA subunit, C-terminal domain"/>
    <property type="match status" value="1"/>
</dbReference>
<dbReference type="InterPro" id="IPR050730">
    <property type="entry name" value="UBX_domain-protein"/>
</dbReference>
<dbReference type="InterPro" id="IPR001012">
    <property type="entry name" value="UBX_dom"/>
</dbReference>
<dbReference type="PANTHER" id="PTHR23322:SF6">
    <property type="entry name" value="UBX DOMAIN-CONTAINING PROTEIN 7"/>
    <property type="match status" value="1"/>
</dbReference>
<dbReference type="SUPFAM" id="SSF52833">
    <property type="entry name" value="Thioredoxin-like"/>
    <property type="match status" value="1"/>
</dbReference>
<feature type="domain" description="UBX" evidence="2">
    <location>
        <begin position="347"/>
        <end position="423"/>
    </location>
</feature>
<dbReference type="RefSeq" id="XP_016612448.1">
    <property type="nucleotide sequence ID" value="XM_016748473.1"/>
</dbReference>
<dbReference type="CDD" id="cd02958">
    <property type="entry name" value="UAS"/>
    <property type="match status" value="1"/>
</dbReference>
<dbReference type="eggNOG" id="KOG1364">
    <property type="taxonomic scope" value="Eukaryota"/>
</dbReference>
<dbReference type="SMART" id="SM00594">
    <property type="entry name" value="UAS"/>
    <property type="match status" value="1"/>
</dbReference>
<dbReference type="Pfam" id="PF00789">
    <property type="entry name" value="UBX"/>
    <property type="match status" value="1"/>
</dbReference>
<dbReference type="GO" id="GO:0005634">
    <property type="term" value="C:nucleus"/>
    <property type="evidence" value="ECO:0007669"/>
    <property type="project" value="TreeGrafter"/>
</dbReference>
<dbReference type="InParanoid" id="A0A0L0HU55"/>
<dbReference type="Proteomes" id="UP000053201">
    <property type="component" value="Unassembled WGS sequence"/>
</dbReference>
<dbReference type="Gene3D" id="3.10.20.90">
    <property type="entry name" value="Phosphatidylinositol 3-kinase Catalytic Subunit, Chain A, domain 1"/>
    <property type="match status" value="1"/>
</dbReference>